<dbReference type="EMBL" id="JAVHJS010000004">
    <property type="protein sequence ID" value="KAK2859976.1"/>
    <property type="molecule type" value="Genomic_DNA"/>
</dbReference>
<dbReference type="AlphaFoldDB" id="A0AA88NJ93"/>
<name>A0AA88NJ93_TACVA</name>
<evidence type="ECO:0000313" key="2">
    <source>
        <dbReference type="EMBL" id="KAK2859976.1"/>
    </source>
</evidence>
<keyword evidence="3" id="KW-1185">Reference proteome</keyword>
<feature type="region of interest" description="Disordered" evidence="1">
    <location>
        <begin position="1"/>
        <end position="50"/>
    </location>
</feature>
<gene>
    <name evidence="2" type="ORF">Q7C36_004142</name>
</gene>
<proteinExistence type="predicted"/>
<reference evidence="2" key="1">
    <citation type="submission" date="2023-08" db="EMBL/GenBank/DDBJ databases">
        <title>Pelteobagrus vachellii genome.</title>
        <authorList>
            <person name="Liu H."/>
        </authorList>
    </citation>
    <scope>NUCLEOTIDE SEQUENCE</scope>
    <source>
        <strain evidence="2">PRFRI_2022a</strain>
        <tissue evidence="2">Muscle</tissue>
    </source>
</reference>
<accession>A0AA88NJ93</accession>
<evidence type="ECO:0000313" key="3">
    <source>
        <dbReference type="Proteomes" id="UP001187315"/>
    </source>
</evidence>
<comment type="caution">
    <text evidence="2">The sequence shown here is derived from an EMBL/GenBank/DDBJ whole genome shotgun (WGS) entry which is preliminary data.</text>
</comment>
<sequence>MKEQELHAKDGGKLPDFSTSIPQPEYQRADSHEKNDNEDDDCEDLHLDVP</sequence>
<protein>
    <submittedName>
        <fullName evidence="2">Uncharacterized protein</fullName>
    </submittedName>
</protein>
<dbReference type="Proteomes" id="UP001187315">
    <property type="component" value="Unassembled WGS sequence"/>
</dbReference>
<feature type="compositionally biased region" description="Basic and acidic residues" evidence="1">
    <location>
        <begin position="1"/>
        <end position="13"/>
    </location>
</feature>
<organism evidence="2 3">
    <name type="scientific">Tachysurus vachellii</name>
    <name type="common">Darkbarbel catfish</name>
    <name type="synonym">Pelteobagrus vachellii</name>
    <dbReference type="NCBI Taxonomy" id="175792"/>
    <lineage>
        <taxon>Eukaryota</taxon>
        <taxon>Metazoa</taxon>
        <taxon>Chordata</taxon>
        <taxon>Craniata</taxon>
        <taxon>Vertebrata</taxon>
        <taxon>Euteleostomi</taxon>
        <taxon>Actinopterygii</taxon>
        <taxon>Neopterygii</taxon>
        <taxon>Teleostei</taxon>
        <taxon>Ostariophysi</taxon>
        <taxon>Siluriformes</taxon>
        <taxon>Bagridae</taxon>
        <taxon>Tachysurus</taxon>
    </lineage>
</organism>
<evidence type="ECO:0000256" key="1">
    <source>
        <dbReference type="SAM" id="MobiDB-lite"/>
    </source>
</evidence>